<keyword evidence="2" id="KW-0276">Fatty acid metabolism</keyword>
<evidence type="ECO:0000256" key="4">
    <source>
        <dbReference type="ARBA" id="ARBA00026121"/>
    </source>
</evidence>
<dbReference type="GO" id="GO:0004467">
    <property type="term" value="F:long-chain fatty acid-CoA ligase activity"/>
    <property type="evidence" value="ECO:0007669"/>
    <property type="project" value="UniProtKB-EC"/>
</dbReference>
<evidence type="ECO:0000256" key="3">
    <source>
        <dbReference type="ARBA" id="ARBA00023098"/>
    </source>
</evidence>
<dbReference type="GO" id="GO:0016020">
    <property type="term" value="C:membrane"/>
    <property type="evidence" value="ECO:0007669"/>
    <property type="project" value="TreeGrafter"/>
</dbReference>
<feature type="domain" description="AMP-dependent synthetase/ligase" evidence="6">
    <location>
        <begin position="125"/>
        <end position="551"/>
    </location>
</feature>
<dbReference type="InterPro" id="IPR000873">
    <property type="entry name" value="AMP-dep_synth/lig_dom"/>
</dbReference>
<dbReference type="SUPFAM" id="SSF56801">
    <property type="entry name" value="Acetyl-CoA synthetase-like"/>
    <property type="match status" value="1"/>
</dbReference>
<evidence type="ECO:0000313" key="7">
    <source>
        <dbReference type="EMBL" id="LAC22749.1"/>
    </source>
</evidence>
<name>A0A6A7FXI9_9CRUS</name>
<sequence length="749" mass="82718">MSSRVVQRLQQVKPFIRSRFLATSTPAPSRRPNDIDGSSSSSSRISEKSNILLPSRQGQGFLYRGLGAQAATALWDDPYTYCNGPDQCLPAMSHKCWDATIPVEIQITLAGAASHEPVSVYTTLSRVAEQYPDQAALKVNRTGEWVTMTYAQYLEQCIAAAKAFIKLGLDRHYGVAIMGFNSPEWFIANIGCIFAGGISAGMYTSNSAETCLHMAEDSRAQILVLEDEAAVEKMLSVSQQLTHVKAIIQWTGTPTASGVMTWDEFLAFGRDQSDDQLQLRLRQQAVNQCCALIYTSGTTGPPKGVMCSQDNLTWCGNEYAKFFKLRPCDETVVSYLPLNHIAGQMTDIYVAMARASTVYFARPDALKGSLIHTLREVQPTGFLTVPRLLEKIQEQMLTVLGKAGVVRQSAMRHARAAATNRYQALIHGRKLTMSEHLHYRLFKATVLDKIKTALGLSNARHLVSGSAPVSDDLIEFFQSLDLPVSNAYAMSESLSNGTMCSIKNGSFKTGSIGKPVPFANISIRESALSSGSNEREGEICFKGRSVFMGYLNNQEKTNETILDDGWMLTGDLGWTDDEDFMYMSGRAKEIIITAGGENIAPIPIEDAIKRELPAMSNVMVVGDKKKFLSVLMTLKCERVLESGAALDDLLPGVVMWLQTYKCQATTVTGVRDHIAKHPRGALVRAIQMGVDRYNDDHAVSSVHQIRRWEILPSEFTVVTGELSNTLKLKRSYVADFYADLIDSMYPVRY</sequence>
<evidence type="ECO:0000256" key="1">
    <source>
        <dbReference type="ARBA" id="ARBA00022598"/>
    </source>
</evidence>
<keyword evidence="1 7" id="KW-0436">Ligase</keyword>
<dbReference type="PROSITE" id="PS00455">
    <property type="entry name" value="AMP_BINDING"/>
    <property type="match status" value="1"/>
</dbReference>
<proteinExistence type="evidence at transcript level"/>
<dbReference type="EC" id="6.2.1.3" evidence="4"/>
<dbReference type="AlphaFoldDB" id="A0A6A7FXI9"/>
<dbReference type="GO" id="GO:0005783">
    <property type="term" value="C:endoplasmic reticulum"/>
    <property type="evidence" value="ECO:0007669"/>
    <property type="project" value="TreeGrafter"/>
</dbReference>
<dbReference type="InterPro" id="IPR020845">
    <property type="entry name" value="AMP-binding_CS"/>
</dbReference>
<dbReference type="PANTHER" id="PTHR43272">
    <property type="entry name" value="LONG-CHAIN-FATTY-ACID--COA LIGASE"/>
    <property type="match status" value="1"/>
</dbReference>
<evidence type="ECO:0000256" key="5">
    <source>
        <dbReference type="SAM" id="MobiDB-lite"/>
    </source>
</evidence>
<evidence type="ECO:0000256" key="2">
    <source>
        <dbReference type="ARBA" id="ARBA00022832"/>
    </source>
</evidence>
<dbReference type="PANTHER" id="PTHR43272:SF32">
    <property type="entry name" value="AMP-DEPENDENT SYNTHETASE_LIGASE DOMAIN-CONTAINING PROTEIN"/>
    <property type="match status" value="1"/>
</dbReference>
<keyword evidence="3" id="KW-0443">Lipid metabolism</keyword>
<feature type="region of interest" description="Disordered" evidence="5">
    <location>
        <begin position="23"/>
        <end position="49"/>
    </location>
</feature>
<evidence type="ECO:0000259" key="6">
    <source>
        <dbReference type="Pfam" id="PF00501"/>
    </source>
</evidence>
<accession>A0A6A7FXI9</accession>
<dbReference type="Pfam" id="PF00501">
    <property type="entry name" value="AMP-binding"/>
    <property type="match status" value="1"/>
</dbReference>
<organism evidence="7">
    <name type="scientific">Hirondellea gigas</name>
    <dbReference type="NCBI Taxonomy" id="1518452"/>
    <lineage>
        <taxon>Eukaryota</taxon>
        <taxon>Metazoa</taxon>
        <taxon>Ecdysozoa</taxon>
        <taxon>Arthropoda</taxon>
        <taxon>Crustacea</taxon>
        <taxon>Multicrustacea</taxon>
        <taxon>Malacostraca</taxon>
        <taxon>Eumalacostraca</taxon>
        <taxon>Peracarida</taxon>
        <taxon>Amphipoda</taxon>
        <taxon>Amphilochidea</taxon>
        <taxon>Lysianassida</taxon>
        <taxon>Lysianassidira</taxon>
        <taxon>Lysianassoidea</taxon>
        <taxon>Lysianassidae</taxon>
        <taxon>Hirondellea</taxon>
    </lineage>
</organism>
<dbReference type="Gene3D" id="3.40.50.12780">
    <property type="entry name" value="N-terminal domain of ligase-like"/>
    <property type="match status" value="1"/>
</dbReference>
<protein>
    <recommendedName>
        <fullName evidence="4">long-chain-fatty-acid--CoA ligase</fullName>
        <ecNumber evidence="4">6.2.1.3</ecNumber>
    </recommendedName>
</protein>
<dbReference type="InterPro" id="IPR042099">
    <property type="entry name" value="ANL_N_sf"/>
</dbReference>
<reference evidence="7" key="1">
    <citation type="submission" date="2017-11" db="EMBL/GenBank/DDBJ databases">
        <title>The sensing device of the deep-sea amphipod.</title>
        <authorList>
            <person name="Kobayashi H."/>
            <person name="Nagahama T."/>
            <person name="Arai W."/>
            <person name="Sasagawa Y."/>
            <person name="Umeda M."/>
            <person name="Hayashi T."/>
            <person name="Nikaido I."/>
            <person name="Watanabe H."/>
            <person name="Oguri K."/>
            <person name="Kitazato H."/>
            <person name="Fujioka K."/>
            <person name="Kido Y."/>
            <person name="Takami H."/>
        </authorList>
    </citation>
    <scope>NUCLEOTIDE SEQUENCE</scope>
    <source>
        <tissue evidence="7">Whole body</tissue>
    </source>
</reference>
<dbReference type="Pfam" id="PF23562">
    <property type="entry name" value="AMP-binding_C_3"/>
    <property type="match status" value="1"/>
</dbReference>
<dbReference type="EMBL" id="IACT01003510">
    <property type="protein sequence ID" value="LAC22749.1"/>
    <property type="molecule type" value="mRNA"/>
</dbReference>